<evidence type="ECO:0000256" key="11">
    <source>
        <dbReference type="SAM" id="Phobius"/>
    </source>
</evidence>
<evidence type="ECO:0000256" key="4">
    <source>
        <dbReference type="ARBA" id="ARBA00022475"/>
    </source>
</evidence>
<dbReference type="eggNOG" id="COG2205">
    <property type="taxonomic scope" value="Bacteria"/>
</dbReference>
<organism evidence="13 14">
    <name type="scientific">Ligilactobacillus apodemi DSM 16634 = JCM 16172</name>
    <dbReference type="NCBI Taxonomy" id="1423724"/>
    <lineage>
        <taxon>Bacteria</taxon>
        <taxon>Bacillati</taxon>
        <taxon>Bacillota</taxon>
        <taxon>Bacilli</taxon>
        <taxon>Lactobacillales</taxon>
        <taxon>Lactobacillaceae</taxon>
        <taxon>Ligilactobacillus</taxon>
    </lineage>
</organism>
<protein>
    <recommendedName>
        <fullName evidence="3">histidine kinase</fullName>
        <ecNumber evidence="3">2.7.13.3</ecNumber>
    </recommendedName>
</protein>
<dbReference type="PRINTS" id="PR00344">
    <property type="entry name" value="BCTRLSENSOR"/>
</dbReference>
<dbReference type="InterPro" id="IPR003594">
    <property type="entry name" value="HATPase_dom"/>
</dbReference>
<dbReference type="GO" id="GO:0016036">
    <property type="term" value="P:cellular response to phosphate starvation"/>
    <property type="evidence" value="ECO:0007669"/>
    <property type="project" value="TreeGrafter"/>
</dbReference>
<comment type="subcellular location">
    <subcellularLocation>
        <location evidence="2">Cell membrane</location>
        <topology evidence="2">Multi-pass membrane protein</topology>
    </subcellularLocation>
</comment>
<dbReference type="SMART" id="SM00387">
    <property type="entry name" value="HATPase_c"/>
    <property type="match status" value="1"/>
</dbReference>
<dbReference type="RefSeq" id="WP_051533670.1">
    <property type="nucleotide sequence ID" value="NZ_AZFT01000053.1"/>
</dbReference>
<comment type="catalytic activity">
    <reaction evidence="1">
        <text>ATP + protein L-histidine = ADP + protein N-phospho-L-histidine.</text>
        <dbReference type="EC" id="2.7.13.3"/>
    </reaction>
</comment>
<keyword evidence="8 11" id="KW-1133">Transmembrane helix</keyword>
<dbReference type="Gene3D" id="3.30.565.10">
    <property type="entry name" value="Histidine kinase-like ATPase, C-terminal domain"/>
    <property type="match status" value="1"/>
</dbReference>
<name>A0A0R1TRA3_9LACO</name>
<accession>A0A0R1TRA3</accession>
<feature type="transmembrane region" description="Helical" evidence="11">
    <location>
        <begin position="42"/>
        <end position="60"/>
    </location>
</feature>
<dbReference type="GO" id="GO:0004721">
    <property type="term" value="F:phosphoprotein phosphatase activity"/>
    <property type="evidence" value="ECO:0007669"/>
    <property type="project" value="TreeGrafter"/>
</dbReference>
<evidence type="ECO:0000256" key="10">
    <source>
        <dbReference type="ARBA" id="ARBA00023136"/>
    </source>
</evidence>
<dbReference type="Proteomes" id="UP000051324">
    <property type="component" value="Unassembled WGS sequence"/>
</dbReference>
<evidence type="ECO:0000256" key="6">
    <source>
        <dbReference type="ARBA" id="ARBA00022692"/>
    </source>
</evidence>
<dbReference type="EC" id="2.7.13.3" evidence="3"/>
<keyword evidence="10 11" id="KW-0472">Membrane</keyword>
<evidence type="ECO:0000259" key="12">
    <source>
        <dbReference type="PROSITE" id="PS50109"/>
    </source>
</evidence>
<dbReference type="OrthoDB" id="9780487at2"/>
<comment type="caution">
    <text evidence="13">The sequence shown here is derived from an EMBL/GenBank/DDBJ whole genome shotgun (WGS) entry which is preliminary data.</text>
</comment>
<feature type="domain" description="Histidine kinase" evidence="12">
    <location>
        <begin position="126"/>
        <end position="323"/>
    </location>
</feature>
<dbReference type="Pfam" id="PF02518">
    <property type="entry name" value="HATPase_c"/>
    <property type="match status" value="1"/>
</dbReference>
<proteinExistence type="predicted"/>
<evidence type="ECO:0000313" key="13">
    <source>
        <dbReference type="EMBL" id="KRL83953.1"/>
    </source>
</evidence>
<dbReference type="AlphaFoldDB" id="A0A0R1TRA3"/>
<keyword evidence="4" id="KW-1003">Cell membrane</keyword>
<evidence type="ECO:0000256" key="1">
    <source>
        <dbReference type="ARBA" id="ARBA00000085"/>
    </source>
</evidence>
<keyword evidence="6 11" id="KW-0812">Transmembrane</keyword>
<dbReference type="PANTHER" id="PTHR45453:SF2">
    <property type="entry name" value="HISTIDINE KINASE"/>
    <property type="match status" value="1"/>
</dbReference>
<keyword evidence="9" id="KW-0902">Two-component regulatory system</keyword>
<dbReference type="InterPro" id="IPR004358">
    <property type="entry name" value="Sig_transdc_His_kin-like_C"/>
</dbReference>
<dbReference type="PROSITE" id="PS50109">
    <property type="entry name" value="HIS_KIN"/>
    <property type="match status" value="1"/>
</dbReference>
<dbReference type="InterPro" id="IPR036890">
    <property type="entry name" value="HATPase_C_sf"/>
</dbReference>
<dbReference type="PATRIC" id="fig|1423724.4.peg.1279"/>
<dbReference type="PANTHER" id="PTHR45453">
    <property type="entry name" value="PHOSPHATE REGULON SENSOR PROTEIN PHOR"/>
    <property type="match status" value="1"/>
</dbReference>
<evidence type="ECO:0000256" key="5">
    <source>
        <dbReference type="ARBA" id="ARBA00022679"/>
    </source>
</evidence>
<dbReference type="SUPFAM" id="SSF55874">
    <property type="entry name" value="ATPase domain of HSP90 chaperone/DNA topoisomerase II/histidine kinase"/>
    <property type="match status" value="1"/>
</dbReference>
<sequence length="323" mass="37424">MKQKIKALTAYFRAHRAIYLIWVLLLLLEEMTLFLYDQAWPIFLDTILFSLLLIGSYFIFSFSKWHKKIKQLQLLLENFSKELLPPRQDQLEALYQQIAINLADKLLDEQENERLKKQEMLADFGIWLHQIKTPVFALDLLCQAQNNEQMRAEIFKINEYLELMLNYLRQQLDNSDLVFEKVNLEQLVKQVLKKYALFFAQKNLRLEFGELDLQVTTDSKWLTFILEQVIFNAIKYTKTGTIKVGVVAGKLQISDTGIGIKAEDLPRIFEKGFTGYNGRQDKRASGLGLYLSKQVAAKLGCELTVTSKVDHGTTVGITFPQQN</sequence>
<dbReference type="EMBL" id="AZFT01000053">
    <property type="protein sequence ID" value="KRL83953.1"/>
    <property type="molecule type" value="Genomic_DNA"/>
</dbReference>
<reference evidence="13 14" key="1">
    <citation type="journal article" date="2015" name="Genome Announc.">
        <title>Expanding the biotechnology potential of lactobacilli through comparative genomics of 213 strains and associated genera.</title>
        <authorList>
            <person name="Sun Z."/>
            <person name="Harris H.M."/>
            <person name="McCann A."/>
            <person name="Guo C."/>
            <person name="Argimon S."/>
            <person name="Zhang W."/>
            <person name="Yang X."/>
            <person name="Jeffery I.B."/>
            <person name="Cooney J.C."/>
            <person name="Kagawa T.F."/>
            <person name="Liu W."/>
            <person name="Song Y."/>
            <person name="Salvetti E."/>
            <person name="Wrobel A."/>
            <person name="Rasinkangas P."/>
            <person name="Parkhill J."/>
            <person name="Rea M.C."/>
            <person name="O'Sullivan O."/>
            <person name="Ritari J."/>
            <person name="Douillard F.P."/>
            <person name="Paul Ross R."/>
            <person name="Yang R."/>
            <person name="Briner A.E."/>
            <person name="Felis G.E."/>
            <person name="de Vos W.M."/>
            <person name="Barrangou R."/>
            <person name="Klaenhammer T.R."/>
            <person name="Caufield P.W."/>
            <person name="Cui Y."/>
            <person name="Zhang H."/>
            <person name="O'Toole P.W."/>
        </authorList>
    </citation>
    <scope>NUCLEOTIDE SEQUENCE [LARGE SCALE GENOMIC DNA]</scope>
    <source>
        <strain evidence="13 14">DSM 16634</strain>
    </source>
</reference>
<keyword evidence="5" id="KW-0808">Transferase</keyword>
<dbReference type="STRING" id="1423724.FC32_GL001223"/>
<dbReference type="InterPro" id="IPR005467">
    <property type="entry name" value="His_kinase_dom"/>
</dbReference>
<feature type="transmembrane region" description="Helical" evidence="11">
    <location>
        <begin position="16"/>
        <end position="36"/>
    </location>
</feature>
<evidence type="ECO:0000256" key="8">
    <source>
        <dbReference type="ARBA" id="ARBA00022989"/>
    </source>
</evidence>
<evidence type="ECO:0000313" key="14">
    <source>
        <dbReference type="Proteomes" id="UP000051324"/>
    </source>
</evidence>
<keyword evidence="14" id="KW-1185">Reference proteome</keyword>
<dbReference type="InterPro" id="IPR050351">
    <property type="entry name" value="BphY/WalK/GraS-like"/>
</dbReference>
<evidence type="ECO:0000256" key="9">
    <source>
        <dbReference type="ARBA" id="ARBA00023012"/>
    </source>
</evidence>
<dbReference type="GO" id="GO:0000155">
    <property type="term" value="F:phosphorelay sensor kinase activity"/>
    <property type="evidence" value="ECO:0007669"/>
    <property type="project" value="TreeGrafter"/>
</dbReference>
<keyword evidence="7 13" id="KW-0418">Kinase</keyword>
<evidence type="ECO:0000256" key="2">
    <source>
        <dbReference type="ARBA" id="ARBA00004651"/>
    </source>
</evidence>
<dbReference type="GO" id="GO:0005886">
    <property type="term" value="C:plasma membrane"/>
    <property type="evidence" value="ECO:0007669"/>
    <property type="project" value="UniProtKB-SubCell"/>
</dbReference>
<gene>
    <name evidence="13" type="ORF">FC32_GL001223</name>
</gene>
<evidence type="ECO:0000256" key="3">
    <source>
        <dbReference type="ARBA" id="ARBA00012438"/>
    </source>
</evidence>
<evidence type="ECO:0000256" key="7">
    <source>
        <dbReference type="ARBA" id="ARBA00022777"/>
    </source>
</evidence>